<feature type="transmembrane region" description="Helical" evidence="2">
    <location>
        <begin position="511"/>
        <end position="531"/>
    </location>
</feature>
<keyword evidence="2" id="KW-0812">Transmembrane</keyword>
<reference evidence="3 4" key="1">
    <citation type="submission" date="2019-02" db="EMBL/GenBank/DDBJ databases">
        <title>Deep-cultivation of Planctomycetes and their phenomic and genomic characterization uncovers novel biology.</title>
        <authorList>
            <person name="Wiegand S."/>
            <person name="Jogler M."/>
            <person name="Boedeker C."/>
            <person name="Pinto D."/>
            <person name="Vollmers J."/>
            <person name="Rivas-Marin E."/>
            <person name="Kohn T."/>
            <person name="Peeters S.H."/>
            <person name="Heuer A."/>
            <person name="Rast P."/>
            <person name="Oberbeckmann S."/>
            <person name="Bunk B."/>
            <person name="Jeske O."/>
            <person name="Meyerdierks A."/>
            <person name="Storesund J.E."/>
            <person name="Kallscheuer N."/>
            <person name="Luecker S."/>
            <person name="Lage O.M."/>
            <person name="Pohl T."/>
            <person name="Merkel B.J."/>
            <person name="Hornburger P."/>
            <person name="Mueller R.-W."/>
            <person name="Bruemmer F."/>
            <person name="Labrenz M."/>
            <person name="Spormann A.M."/>
            <person name="Op den Camp H."/>
            <person name="Overmann J."/>
            <person name="Amann R."/>
            <person name="Jetten M.S.M."/>
            <person name="Mascher T."/>
            <person name="Medema M.H."/>
            <person name="Devos D.P."/>
            <person name="Kaster A.-K."/>
            <person name="Ovreas L."/>
            <person name="Rohde M."/>
            <person name="Galperin M.Y."/>
            <person name="Jogler C."/>
        </authorList>
    </citation>
    <scope>NUCLEOTIDE SEQUENCE [LARGE SCALE GENOMIC DNA]</scope>
    <source>
        <strain evidence="3 4">Pla133</strain>
    </source>
</reference>
<feature type="transmembrane region" description="Helical" evidence="2">
    <location>
        <begin position="483"/>
        <end position="502"/>
    </location>
</feature>
<organism evidence="3 4">
    <name type="scientific">Engelhardtia mirabilis</name>
    <dbReference type="NCBI Taxonomy" id="2528011"/>
    <lineage>
        <taxon>Bacteria</taxon>
        <taxon>Pseudomonadati</taxon>
        <taxon>Planctomycetota</taxon>
        <taxon>Planctomycetia</taxon>
        <taxon>Planctomycetia incertae sedis</taxon>
        <taxon>Engelhardtia</taxon>
    </lineage>
</organism>
<name>A0A518BDU0_9BACT</name>
<evidence type="ECO:0000313" key="3">
    <source>
        <dbReference type="EMBL" id="QDU65155.1"/>
    </source>
</evidence>
<protein>
    <submittedName>
        <fullName evidence="3">Uncharacterized protein</fullName>
    </submittedName>
</protein>
<evidence type="ECO:0000313" key="4">
    <source>
        <dbReference type="Proteomes" id="UP000316921"/>
    </source>
</evidence>
<sequence>MADPPTTMPCFSLQVPEGLLGRFAPRGGFIAVLSLSILVLGPRSAAAQGEIGSSEQEHAGTAVPVVATSAVPTSAQVAVPTSAQIAVPTHQPSSATAPQQATGLSRQGESLSADGLTRRQDLVDALHSATLGKDGATPVLDISRLPQLRDPSRPLPEALDLGTLQSRLKQGELAISRQPDRSDWLMVDPEHRSSVRSVDGTALPAGRWTEVPGWTDAADSETRPVGITLAPREVLLFDEAGADRRRVLESEAWLGSRIMVGSAESVPGPDGAPRAREIVEYGVRIVSSFTPLRWSGEAYQTDLTLALQRRDRQGESDWTPPRPLQMAFSDMGLGVELVPSTVEFERAGVAGSRTATLRYRRGPAGSADFSIAGDFDSQPFSYPAGVTLGSLRLESANPAPLGLGLEQVTLTVTRLAQDGQPWAGPEALELSVTTGRASGPTQVEIPAGASVAQFVIRTAGTGPLTIAVRAAGGEAASCELDLGLPWVLLISCLLGGLVGSLLRGSRGPRNLGLGVLVGLLAFALATLGIRVTEVDPNQALTEVGAFAITALASLVGVSVLPGAKGPKADDAPTAA</sequence>
<dbReference type="AlphaFoldDB" id="A0A518BDU0"/>
<keyword evidence="2" id="KW-1133">Transmembrane helix</keyword>
<evidence type="ECO:0000256" key="2">
    <source>
        <dbReference type="SAM" id="Phobius"/>
    </source>
</evidence>
<accession>A0A518BDU0</accession>
<keyword evidence="2" id="KW-0472">Membrane</keyword>
<evidence type="ECO:0000256" key="1">
    <source>
        <dbReference type="SAM" id="MobiDB-lite"/>
    </source>
</evidence>
<gene>
    <name evidence="3" type="ORF">Pla133_02190</name>
</gene>
<dbReference type="EMBL" id="CP036287">
    <property type="protein sequence ID" value="QDU65155.1"/>
    <property type="molecule type" value="Genomic_DNA"/>
</dbReference>
<feature type="transmembrane region" description="Helical" evidence="2">
    <location>
        <begin position="543"/>
        <end position="563"/>
    </location>
</feature>
<dbReference type="Proteomes" id="UP000316921">
    <property type="component" value="Chromosome"/>
</dbReference>
<proteinExistence type="predicted"/>
<dbReference type="KEGG" id="pbap:Pla133_02190"/>
<feature type="region of interest" description="Disordered" evidence="1">
    <location>
        <begin position="82"/>
        <end position="115"/>
    </location>
</feature>
<keyword evidence="4" id="KW-1185">Reference proteome</keyword>
<feature type="compositionally biased region" description="Polar residues" evidence="1">
    <location>
        <begin position="90"/>
        <end position="110"/>
    </location>
</feature>